<evidence type="ECO:0000256" key="2">
    <source>
        <dbReference type="SAM" id="MobiDB-lite"/>
    </source>
</evidence>
<feature type="compositionally biased region" description="Polar residues" evidence="2">
    <location>
        <begin position="330"/>
        <end position="343"/>
    </location>
</feature>
<dbReference type="EMBL" id="PQXI01000173">
    <property type="protein sequence ID" value="TGO22309.1"/>
    <property type="molecule type" value="Genomic_DNA"/>
</dbReference>
<feature type="region of interest" description="Disordered" evidence="2">
    <location>
        <begin position="450"/>
        <end position="617"/>
    </location>
</feature>
<keyword evidence="4" id="KW-1185">Reference proteome</keyword>
<feature type="compositionally biased region" description="Polar residues" evidence="2">
    <location>
        <begin position="1996"/>
        <end position="2018"/>
    </location>
</feature>
<feature type="region of interest" description="Disordered" evidence="2">
    <location>
        <begin position="1141"/>
        <end position="1217"/>
    </location>
</feature>
<keyword evidence="1" id="KW-0175">Coiled coil</keyword>
<feature type="compositionally biased region" description="Basic and acidic residues" evidence="2">
    <location>
        <begin position="1290"/>
        <end position="1332"/>
    </location>
</feature>
<feature type="compositionally biased region" description="Gly residues" evidence="2">
    <location>
        <begin position="359"/>
        <end position="374"/>
    </location>
</feature>
<dbReference type="PANTHER" id="PTHR36812:SF9">
    <property type="entry name" value="MYB-LIKE PROTEIN X ISOFORM X1"/>
    <property type="match status" value="1"/>
</dbReference>
<feature type="compositionally biased region" description="Basic and acidic residues" evidence="2">
    <location>
        <begin position="540"/>
        <end position="563"/>
    </location>
</feature>
<name>A0A4Z1FG84_9HELO</name>
<feature type="compositionally biased region" description="Basic and acidic residues" evidence="2">
    <location>
        <begin position="1397"/>
        <end position="1471"/>
    </location>
</feature>
<feature type="compositionally biased region" description="Basic and acidic residues" evidence="2">
    <location>
        <begin position="1168"/>
        <end position="1217"/>
    </location>
</feature>
<feature type="region of interest" description="Disordered" evidence="2">
    <location>
        <begin position="1486"/>
        <end position="1534"/>
    </location>
</feature>
<feature type="compositionally biased region" description="Basic and acidic residues" evidence="2">
    <location>
        <begin position="1580"/>
        <end position="1600"/>
    </location>
</feature>
<organism evidence="3 4">
    <name type="scientific">Botrytis paeoniae</name>
    <dbReference type="NCBI Taxonomy" id="278948"/>
    <lineage>
        <taxon>Eukaryota</taxon>
        <taxon>Fungi</taxon>
        <taxon>Dikarya</taxon>
        <taxon>Ascomycota</taxon>
        <taxon>Pezizomycotina</taxon>
        <taxon>Leotiomycetes</taxon>
        <taxon>Helotiales</taxon>
        <taxon>Sclerotiniaceae</taxon>
        <taxon>Botrytis</taxon>
    </lineage>
</organism>
<dbReference type="PANTHER" id="PTHR36812">
    <property type="entry name" value="NEUROFILAMENT TRIPLET M PROTEIN-LIKE PROTEIN"/>
    <property type="match status" value="1"/>
</dbReference>
<feature type="compositionally biased region" description="Basic and acidic residues" evidence="2">
    <location>
        <begin position="1340"/>
        <end position="1388"/>
    </location>
</feature>
<dbReference type="Proteomes" id="UP000297910">
    <property type="component" value="Unassembled WGS sequence"/>
</dbReference>
<evidence type="ECO:0000313" key="4">
    <source>
        <dbReference type="Proteomes" id="UP000297910"/>
    </source>
</evidence>
<reference evidence="3 4" key="1">
    <citation type="submission" date="2017-12" db="EMBL/GenBank/DDBJ databases">
        <title>Comparative genomics of Botrytis spp.</title>
        <authorList>
            <person name="Valero-Jimenez C.A."/>
            <person name="Tapia P."/>
            <person name="Veloso J."/>
            <person name="Silva-Moreno E."/>
            <person name="Staats M."/>
            <person name="Valdes J.H."/>
            <person name="Van Kan J.A.L."/>
        </authorList>
    </citation>
    <scope>NUCLEOTIDE SEQUENCE [LARGE SCALE GENOMIC DNA]</scope>
    <source>
        <strain evidence="3 4">Bp0003</strain>
    </source>
</reference>
<gene>
    <name evidence="3" type="ORF">BPAE_0173g00090</name>
</gene>
<feature type="region of interest" description="Disordered" evidence="2">
    <location>
        <begin position="1096"/>
        <end position="1117"/>
    </location>
</feature>
<proteinExistence type="predicted"/>
<evidence type="ECO:0000313" key="3">
    <source>
        <dbReference type="EMBL" id="TGO22309.1"/>
    </source>
</evidence>
<feature type="compositionally biased region" description="Basic and acidic residues" evidence="2">
    <location>
        <begin position="1493"/>
        <end position="1534"/>
    </location>
</feature>
<evidence type="ECO:0000256" key="1">
    <source>
        <dbReference type="SAM" id="Coils"/>
    </source>
</evidence>
<feature type="compositionally biased region" description="Polar residues" evidence="2">
    <location>
        <begin position="1044"/>
        <end position="1054"/>
    </location>
</feature>
<feature type="region of interest" description="Disordered" evidence="2">
    <location>
        <begin position="1927"/>
        <end position="2029"/>
    </location>
</feature>
<feature type="region of interest" description="Disordered" evidence="2">
    <location>
        <begin position="986"/>
        <end position="1054"/>
    </location>
</feature>
<accession>A0A4Z1FG84</accession>
<sequence length="2270" mass="257885">MVRGRGWYSAGTLLTAIQVRKACLKNGLKNLGWNIADIESLGTVENYRLRAHQSTEVVRTLPWSHQIDDFVIFYNKGTENSNFRGEIVEFGSAPLSLRGKKTWLHGIHFNTARSNFQTGNVTQGAGPPFIDHLDDLDWRWWYDHELLGQETTMHAFEQGREARKAVNRVRLIYNVEKLEPTTILSGRLLSKCLDCLPDAVRVPILILLAPTSLAYGGYGYLKRMIKGITINHDYDFSGRIKLELNKGIAMHKASYLIYVYTANNRCWNRSPYRKVCIAHVTFSSTITIGYNMADIAGRHRRDPPHSRPGSLTLSEGRTQSLSGRTEVGRSFSSRDSADLSGTIQDPDERPAIRSQLFAGGLGGGGGPGLPGTGDGEIDLSGIGRPAQDTGQPSTKPAEADKDLNFMIPPAKPKPPPVDISQFKNPDGSYDMARIQAVLSTRVQIGVRETRAERRAQRARGSTVSVPAMKPLDTTQATTPMGRAEEVYPSQGGRSGGRGGQQRRPRGNLNLSPIAERSSMGSKEMENPESQKKAVFPGGGKDLETGKVDLDKVKQPTVEEDKADGSAAEEPVADDEGSLYGASPPRHPVQKPLPHDSNTSPGQREKYRRWATEPAETPTVEEKFKEWVDRGRSSESKTAAQELEAWAQNDLYDAREKHLAWLFEQRSAASHQLRIETEKSKILQLRNVIIRCTLSIKEAIKLEDKRQNRNTLRNNVELETNVLVKLRFQELLQELKREIELDEKVEQVKLQMHMRPDSVWKKALDMTPAERAALDIQAGHHFAAPAQQPPPMVLRGSFAEQLLRDKWEKEDAPEELEDLFDDIGGFSDSEERDTYWEAFQDIRRPILLQRNKELTDLWKEQADEVKADRQDAWLKSEAEAEKKLLKLRQLDKPNKEEEEEEAKKRQFADALAATVAKKKVEDAKVDKTIEDIEGVRDTPNVPPVAGQTKRMDISGLVAALRGKGVFLPEPPTQGGKDSGRKGLLSVHTAPKVAGDSGEAETAVTVNVSLAPRDSAETEPRTNSTEEEEKISLPEPRPGSPFRAENSLSSIQEQRSSLTFETDREIADFLEYMAMVRHNEEVVRTGEGELIDSELMREKEKTVMNPGPIDPVEEEKSQKRIQVAEKRLEFFFARLMMPKEELKVLEEKERKQRKMAKDKKDLEEAAAWEEAERLRKQELEDKETARGKAEAEEKEKKEERKRNEIAKENKAEKERKEREIREMAVRDQINKEREEKVKADQIARDKISKDLKDKEVKKKPDVPIDFAGDILTKIKNDLLAKAGGVNPSKPAGEVKPKQDNKDLDDYMEEVKRKLEEEERAWKENRGKGKGKPEENPPAETDDAQKARMQKENAEDAARRIDMVRKDHEDAQVRNEKALAKKKGAEAEAAKKKPVVAYFARDKAERLAREERERQTKERDRLAQERADELRNRPEPTAALREKKLAEERKAKAAQEAKEKRENERLEQEKRDEEDRLLDEEVDRLYNVLQHNKALQQKEEDRVEREERDQEEREKNEHLQKNEKDRVLHEEKELQQKDLEDTVRLKKLEEDRLARERITKKRRGKADSERLVRVENLQSEVQNPDRRKERKEREKKEKDKKNQEAAAAAAALVNRAAGGRLFQNLAGRINFPDLSWFNFRGPTHLQGRAGDVASNPPSPSIRTPVPADYELAPVDIAWMHAYAAESVARRKISLNLTIFSSAKQHLSGAAPPHYLVCHDIPVLWNVSQLKQHFSAIVRRAKVGERKIVRLRIERRWLKNGSNTLVEEGFRDWESVVVIMVEEGENVREGDWKECIREADGMAGWIEGWPGKGALRMPGDRKVWLAEASSLRTRVAKQSDIKEPSNLAQRSLRSLLKQPTAATGTVAPSSINTTAAASATADTAGTYRSIYPKLDPELIPSELSKRVAIPPATRSFTSFLLKKKTRLCKKTPRLSKQLPPSVLERQALSRSSSIADSTKKSAKAHDKQPTTTLATPFIPLPLTHNTSHNPDSQDEDKKPATQSRMAPKQSTGSSQDPSQNSNKRSHEKFEEPEEKNCMISCGLGGQLDDYATFYFTETVFEAILEIVPHFRKFRKPYSNSIYIRGYMASSSRVIIQWLIKGTIMPLELHKPGRAEGLSNYRFVDTYIMATDFHIPRLCDALMDLAMREFWGNDKQAVILPDIRDLYTVYSETDQGNPLRKLYIAVFDWLLTSDECNRDTGRPKVSSAELWNLLSRSENAGIDYIDYCRSQITDRGTYEHPLDPRKWNLCELHQHFSYQDCPIWIKRRNATLEDN</sequence>
<feature type="compositionally biased region" description="Basic and acidic residues" evidence="2">
    <location>
        <begin position="522"/>
        <end position="531"/>
    </location>
</feature>
<feature type="compositionally biased region" description="Basic and acidic residues" evidence="2">
    <location>
        <begin position="1953"/>
        <end position="1964"/>
    </location>
</feature>
<feature type="region of interest" description="Disordered" evidence="2">
    <location>
        <begin position="297"/>
        <end position="399"/>
    </location>
</feature>
<comment type="caution">
    <text evidence="3">The sequence shown here is derived from an EMBL/GenBank/DDBJ whole genome shotgun (WGS) entry which is preliminary data.</text>
</comment>
<feature type="region of interest" description="Disordered" evidence="2">
    <location>
        <begin position="1556"/>
        <end position="1602"/>
    </location>
</feature>
<feature type="region of interest" description="Disordered" evidence="2">
    <location>
        <begin position="1280"/>
        <end position="1474"/>
    </location>
</feature>
<protein>
    <submittedName>
        <fullName evidence="3">Uncharacterized protein</fullName>
    </submittedName>
</protein>
<feature type="compositionally biased region" description="Polar residues" evidence="2">
    <location>
        <begin position="309"/>
        <end position="323"/>
    </location>
</feature>
<feature type="coiled-coil region" evidence="1">
    <location>
        <begin position="701"/>
        <end position="744"/>
    </location>
</feature>